<dbReference type="InterPro" id="IPR011075">
    <property type="entry name" value="TetR_C"/>
</dbReference>
<evidence type="ECO:0000313" key="6">
    <source>
        <dbReference type="EMBL" id="PZX10112.1"/>
    </source>
</evidence>
<name>A0A2W7NFN4_9RHOB</name>
<accession>A0A2W7NFN4</accession>
<evidence type="ECO:0000313" key="7">
    <source>
        <dbReference type="Proteomes" id="UP000248916"/>
    </source>
</evidence>
<keyword evidence="3" id="KW-0804">Transcription</keyword>
<dbReference type="InterPro" id="IPR001647">
    <property type="entry name" value="HTH_TetR"/>
</dbReference>
<feature type="domain" description="HTH tetR-type" evidence="5">
    <location>
        <begin position="12"/>
        <end position="72"/>
    </location>
</feature>
<dbReference type="EMBL" id="QKZL01000054">
    <property type="protein sequence ID" value="PZX10112.1"/>
    <property type="molecule type" value="Genomic_DNA"/>
</dbReference>
<gene>
    <name evidence="6" type="ORF">LX81_04313</name>
</gene>
<keyword evidence="2 4" id="KW-0238">DNA-binding</keyword>
<dbReference type="SUPFAM" id="SSF48498">
    <property type="entry name" value="Tetracyclin repressor-like, C-terminal domain"/>
    <property type="match status" value="1"/>
</dbReference>
<dbReference type="PROSITE" id="PS01081">
    <property type="entry name" value="HTH_TETR_1"/>
    <property type="match status" value="1"/>
</dbReference>
<dbReference type="PANTHER" id="PTHR47506:SF1">
    <property type="entry name" value="HTH-TYPE TRANSCRIPTIONAL REGULATOR YJDC"/>
    <property type="match status" value="1"/>
</dbReference>
<sequence>MPRPTKHAPERGDARTRLLDAARDVIRTKGFAATTVDDLCREADVTKGAFFHHFKSKDALGVAAAEHWAETTGALFEGAPYHAPADPLDRVLAYIDFRRSIVSDDIPAFTCLVGTLAQEVHATAPEIRDAAATSIFGHAETLEGDIQAAIDARGIAPDGWNAASLSRHFQTVLQGGFILAKAGNDPDLAREAIDHLDRYVRRLFGAPRPEEDRP</sequence>
<evidence type="ECO:0000259" key="5">
    <source>
        <dbReference type="PROSITE" id="PS50977"/>
    </source>
</evidence>
<dbReference type="InterPro" id="IPR023772">
    <property type="entry name" value="DNA-bd_HTH_TetR-type_CS"/>
</dbReference>
<dbReference type="Proteomes" id="UP000248916">
    <property type="component" value="Unassembled WGS sequence"/>
</dbReference>
<organism evidence="6 7">
    <name type="scientific">Palleronia aestuarii</name>
    <dbReference type="NCBI Taxonomy" id="568105"/>
    <lineage>
        <taxon>Bacteria</taxon>
        <taxon>Pseudomonadati</taxon>
        <taxon>Pseudomonadota</taxon>
        <taxon>Alphaproteobacteria</taxon>
        <taxon>Rhodobacterales</taxon>
        <taxon>Roseobacteraceae</taxon>
        <taxon>Palleronia</taxon>
    </lineage>
</organism>
<dbReference type="PROSITE" id="PS50977">
    <property type="entry name" value="HTH_TETR_2"/>
    <property type="match status" value="1"/>
</dbReference>
<keyword evidence="7" id="KW-1185">Reference proteome</keyword>
<dbReference type="Gene3D" id="1.10.357.10">
    <property type="entry name" value="Tetracycline Repressor, domain 2"/>
    <property type="match status" value="1"/>
</dbReference>
<dbReference type="OrthoDB" id="9811084at2"/>
<dbReference type="InterPro" id="IPR009057">
    <property type="entry name" value="Homeodomain-like_sf"/>
</dbReference>
<comment type="caution">
    <text evidence="6">The sequence shown here is derived from an EMBL/GenBank/DDBJ whole genome shotgun (WGS) entry which is preliminary data.</text>
</comment>
<dbReference type="Pfam" id="PF16925">
    <property type="entry name" value="TetR_C_13"/>
    <property type="match status" value="1"/>
</dbReference>
<evidence type="ECO:0000256" key="4">
    <source>
        <dbReference type="PROSITE-ProRule" id="PRU00335"/>
    </source>
</evidence>
<dbReference type="GO" id="GO:0003677">
    <property type="term" value="F:DNA binding"/>
    <property type="evidence" value="ECO:0007669"/>
    <property type="project" value="UniProtKB-UniRule"/>
</dbReference>
<dbReference type="Pfam" id="PF00440">
    <property type="entry name" value="TetR_N"/>
    <property type="match status" value="1"/>
</dbReference>
<evidence type="ECO:0000256" key="2">
    <source>
        <dbReference type="ARBA" id="ARBA00023125"/>
    </source>
</evidence>
<dbReference type="PANTHER" id="PTHR47506">
    <property type="entry name" value="TRANSCRIPTIONAL REGULATORY PROTEIN"/>
    <property type="match status" value="1"/>
</dbReference>
<dbReference type="RefSeq" id="WP_111539241.1">
    <property type="nucleotide sequence ID" value="NZ_QKZL01000054.1"/>
</dbReference>
<dbReference type="PRINTS" id="PR00455">
    <property type="entry name" value="HTHTETR"/>
</dbReference>
<keyword evidence="1" id="KW-0805">Transcription regulation</keyword>
<dbReference type="SUPFAM" id="SSF46689">
    <property type="entry name" value="Homeodomain-like"/>
    <property type="match status" value="1"/>
</dbReference>
<dbReference type="AlphaFoldDB" id="A0A2W7NFN4"/>
<proteinExistence type="predicted"/>
<evidence type="ECO:0000256" key="1">
    <source>
        <dbReference type="ARBA" id="ARBA00023015"/>
    </source>
</evidence>
<evidence type="ECO:0000256" key="3">
    <source>
        <dbReference type="ARBA" id="ARBA00023163"/>
    </source>
</evidence>
<reference evidence="6 7" key="1">
    <citation type="submission" date="2018-06" db="EMBL/GenBank/DDBJ databases">
        <title>Genomic Encyclopedia of Archaeal and Bacterial Type Strains, Phase II (KMG-II): from individual species to whole genera.</title>
        <authorList>
            <person name="Goeker M."/>
        </authorList>
    </citation>
    <scope>NUCLEOTIDE SEQUENCE [LARGE SCALE GENOMIC DNA]</scope>
    <source>
        <strain evidence="6 7">DSM 22009</strain>
    </source>
</reference>
<dbReference type="InterPro" id="IPR036271">
    <property type="entry name" value="Tet_transcr_reg_TetR-rel_C_sf"/>
</dbReference>
<protein>
    <submittedName>
        <fullName evidence="6">TetR family transcriptional regulator</fullName>
    </submittedName>
</protein>
<feature type="DNA-binding region" description="H-T-H motif" evidence="4">
    <location>
        <begin position="35"/>
        <end position="54"/>
    </location>
</feature>